<dbReference type="CDD" id="cd07381">
    <property type="entry name" value="MPP_CapA"/>
    <property type="match status" value="1"/>
</dbReference>
<dbReference type="InterPro" id="IPR052169">
    <property type="entry name" value="CW_Biosynth-Accessory"/>
</dbReference>
<dbReference type="SUPFAM" id="SSF56300">
    <property type="entry name" value="Metallo-dependent phosphatases"/>
    <property type="match status" value="1"/>
</dbReference>
<dbReference type="Gene3D" id="3.60.21.10">
    <property type="match status" value="1"/>
</dbReference>
<dbReference type="InterPro" id="IPR029052">
    <property type="entry name" value="Metallo-depent_PP-like"/>
</dbReference>
<feature type="chain" id="PRO_5047422620" evidence="3">
    <location>
        <begin position="25"/>
        <end position="414"/>
    </location>
</feature>
<dbReference type="Proteomes" id="UP001597120">
    <property type="component" value="Unassembled WGS sequence"/>
</dbReference>
<keyword evidence="3" id="KW-0732">Signal</keyword>
<accession>A0ABW3DFU8</accession>
<dbReference type="SMART" id="SM00854">
    <property type="entry name" value="PGA_cap"/>
    <property type="match status" value="1"/>
</dbReference>
<evidence type="ECO:0000259" key="4">
    <source>
        <dbReference type="SMART" id="SM00854"/>
    </source>
</evidence>
<feature type="compositionally biased region" description="Low complexity" evidence="2">
    <location>
        <begin position="51"/>
        <end position="60"/>
    </location>
</feature>
<organism evidence="5 6">
    <name type="scientific">Paenibacillus residui</name>
    <dbReference type="NCBI Taxonomy" id="629724"/>
    <lineage>
        <taxon>Bacteria</taxon>
        <taxon>Bacillati</taxon>
        <taxon>Bacillota</taxon>
        <taxon>Bacilli</taxon>
        <taxon>Bacillales</taxon>
        <taxon>Paenibacillaceae</taxon>
        <taxon>Paenibacillus</taxon>
    </lineage>
</organism>
<reference evidence="6" key="1">
    <citation type="journal article" date="2019" name="Int. J. Syst. Evol. Microbiol.">
        <title>The Global Catalogue of Microorganisms (GCM) 10K type strain sequencing project: providing services to taxonomists for standard genome sequencing and annotation.</title>
        <authorList>
            <consortium name="The Broad Institute Genomics Platform"/>
            <consortium name="The Broad Institute Genome Sequencing Center for Infectious Disease"/>
            <person name="Wu L."/>
            <person name="Ma J."/>
        </authorList>
    </citation>
    <scope>NUCLEOTIDE SEQUENCE [LARGE SCALE GENOMIC DNA]</scope>
    <source>
        <strain evidence="6">CCUG 57263</strain>
    </source>
</reference>
<keyword evidence="6" id="KW-1185">Reference proteome</keyword>
<feature type="compositionally biased region" description="Polar residues" evidence="2">
    <location>
        <begin position="25"/>
        <end position="48"/>
    </location>
</feature>
<evidence type="ECO:0000256" key="3">
    <source>
        <dbReference type="SAM" id="SignalP"/>
    </source>
</evidence>
<evidence type="ECO:0000256" key="1">
    <source>
        <dbReference type="ARBA" id="ARBA00005662"/>
    </source>
</evidence>
<protein>
    <submittedName>
        <fullName evidence="5">CapA family protein</fullName>
    </submittedName>
</protein>
<evidence type="ECO:0000313" key="6">
    <source>
        <dbReference type="Proteomes" id="UP001597120"/>
    </source>
</evidence>
<dbReference type="PANTHER" id="PTHR33393">
    <property type="entry name" value="POLYGLUTAMINE SYNTHESIS ACCESSORY PROTEIN RV0574C-RELATED"/>
    <property type="match status" value="1"/>
</dbReference>
<dbReference type="EMBL" id="JBHTIU010000074">
    <property type="protein sequence ID" value="MFD0871114.1"/>
    <property type="molecule type" value="Genomic_DNA"/>
</dbReference>
<sequence>MKRTSRILLWILLLCLAWGTTGCASQPAPGQSNSRQSLNDGASASKEPSGTEAPANTAAPAPTPSPTPEPEETVTSLTFVAVGDVLIHSSLYKDAYTTEGYHFDPMFELVAQTIKDADFAMANQESMIGGVEIGLSDYPSFNSPFEIGTTLKEVGFDAVTIANNHTLDRGEQAILNAIGHWDAIGMTYVGAYRSREDQETLRIAEQNGIKLALLGYTYGTNGIPVPEGKDYLVNLIDPEVIVRDIQEASRKADAVVVNLHFGREYERMPNEEQKKLAERLAQAGADLIIGHHPHVLQPCEWIEREDGGRTFVIYSLGNFLSGQEGVYKEIGGILHVTIEKRERGDQRSISILEPALLPTWTHKKNWRQYKIIPLDQVTEQQLPGAAEYREKIRRHMTQWMPELTILTSTSDRSG</sequence>
<proteinExistence type="inferred from homology"/>
<comment type="caution">
    <text evidence="5">The sequence shown here is derived from an EMBL/GenBank/DDBJ whole genome shotgun (WGS) entry which is preliminary data.</text>
</comment>
<dbReference type="PANTHER" id="PTHR33393:SF12">
    <property type="entry name" value="CAPSULE BIOSYNTHESIS PROTEIN CAPA"/>
    <property type="match status" value="1"/>
</dbReference>
<comment type="similarity">
    <text evidence="1">Belongs to the CapA family.</text>
</comment>
<dbReference type="Pfam" id="PF09587">
    <property type="entry name" value="PGA_cap"/>
    <property type="match status" value="1"/>
</dbReference>
<feature type="domain" description="Capsule synthesis protein CapA" evidence="4">
    <location>
        <begin position="78"/>
        <end position="323"/>
    </location>
</feature>
<feature type="signal peptide" evidence="3">
    <location>
        <begin position="1"/>
        <end position="24"/>
    </location>
</feature>
<dbReference type="RefSeq" id="WP_379290019.1">
    <property type="nucleotide sequence ID" value="NZ_JBHTIU010000074.1"/>
</dbReference>
<evidence type="ECO:0000256" key="2">
    <source>
        <dbReference type="SAM" id="MobiDB-lite"/>
    </source>
</evidence>
<dbReference type="PROSITE" id="PS51257">
    <property type="entry name" value="PROKAR_LIPOPROTEIN"/>
    <property type="match status" value="1"/>
</dbReference>
<feature type="region of interest" description="Disordered" evidence="2">
    <location>
        <begin position="25"/>
        <end position="73"/>
    </location>
</feature>
<name>A0ABW3DFU8_9BACL</name>
<dbReference type="InterPro" id="IPR019079">
    <property type="entry name" value="Capsule_synth_CapA"/>
</dbReference>
<gene>
    <name evidence="5" type="ORF">ACFQ03_18395</name>
</gene>
<evidence type="ECO:0000313" key="5">
    <source>
        <dbReference type="EMBL" id="MFD0871114.1"/>
    </source>
</evidence>